<dbReference type="InterPro" id="IPR000577">
    <property type="entry name" value="Carb_kinase_FGGY"/>
</dbReference>
<dbReference type="PANTHER" id="PTHR10196:SF67">
    <property type="entry name" value="SEDOHEPTULOKINASE"/>
    <property type="match status" value="1"/>
</dbReference>
<comment type="similarity">
    <text evidence="1">Belongs to the FGGY kinase family.</text>
</comment>
<evidence type="ECO:0000313" key="5">
    <source>
        <dbReference type="EMBL" id="OHT07069.1"/>
    </source>
</evidence>
<dbReference type="CDD" id="cd07777">
    <property type="entry name" value="ASKHA_NBD_FGGY_SHK"/>
    <property type="match status" value="1"/>
</dbReference>
<dbReference type="EMBL" id="MLAK01000705">
    <property type="protein sequence ID" value="OHT07069.1"/>
    <property type="molecule type" value="Genomic_DNA"/>
</dbReference>
<dbReference type="Gene3D" id="3.30.420.40">
    <property type="match status" value="2"/>
</dbReference>
<keyword evidence="6" id="KW-1185">Reference proteome</keyword>
<gene>
    <name evidence="5" type="ORF">TRFO_05263</name>
</gene>
<sequence>MNFCDIIQIQIFLNTFISRKDFLMTFHLGIDIGTTSVAVIVIDPNSFQVASVFESPHDAYVINENGYAEQDIGKLLECTIGLIKRFSNEILSQITTIGVAGQMHGIMLWNEEQTTNLITWQDQRASKSGRLKEIQKIPGCQALKDGFGFTSLAILSQDGKISNFTHCGTIMDYIVWILLGKPKESFIDSTNAASWGLFNILSNEWDTNIIKSLNIPLEILPTIKQPGSIIGKLNKEYANQIGLGMLKDEVMIKCPIGDNQASVIGSSINVFEEIFVTVGTGSQLSIVIDKSEISALEPSTKYEIRPFSKSKVLIVTAPLCGGQAWEILKDMTKEILTKFLDNSLTDEQIYKKLNELALQELNSNDLPIIEPHFLGERWDPESKGAITNLTLQNFSIGKIAAAMALGMAKNLKGNIPDKCFKNRKILLANGAAIRKNEVLAKAFEIVFGMEVINAQRIEETAIGAAIVKSE</sequence>
<dbReference type="GO" id="GO:0006071">
    <property type="term" value="P:glycerol metabolic process"/>
    <property type="evidence" value="ECO:0007669"/>
    <property type="project" value="TreeGrafter"/>
</dbReference>
<proteinExistence type="inferred from homology"/>
<evidence type="ECO:0000256" key="3">
    <source>
        <dbReference type="ARBA" id="ARBA00022777"/>
    </source>
</evidence>
<comment type="caution">
    <text evidence="5">The sequence shown here is derived from an EMBL/GenBank/DDBJ whole genome shotgun (WGS) entry which is preliminary data.</text>
</comment>
<dbReference type="GO" id="GO:0005829">
    <property type="term" value="C:cytosol"/>
    <property type="evidence" value="ECO:0007669"/>
    <property type="project" value="TreeGrafter"/>
</dbReference>
<dbReference type="OrthoDB" id="10264182at2759"/>
<dbReference type="PIRSF" id="PIRSF000538">
    <property type="entry name" value="GlpK"/>
    <property type="match status" value="1"/>
</dbReference>
<dbReference type="SUPFAM" id="SSF53067">
    <property type="entry name" value="Actin-like ATPase domain"/>
    <property type="match status" value="2"/>
</dbReference>
<dbReference type="Proteomes" id="UP000179807">
    <property type="component" value="Unassembled WGS sequence"/>
</dbReference>
<dbReference type="Pfam" id="PF00370">
    <property type="entry name" value="FGGY_N"/>
    <property type="match status" value="1"/>
</dbReference>
<dbReference type="GeneID" id="94827096"/>
<protein>
    <submittedName>
        <fullName evidence="5">FGGY family of carbohydrate kinase, N-terminal domain containing protein</fullName>
    </submittedName>
</protein>
<dbReference type="AlphaFoldDB" id="A0A1J4KC83"/>
<dbReference type="VEuPathDB" id="TrichDB:TRFO_05263"/>
<reference evidence="5" key="1">
    <citation type="submission" date="2016-10" db="EMBL/GenBank/DDBJ databases">
        <authorList>
            <person name="Benchimol M."/>
            <person name="Almeida L.G."/>
            <person name="Vasconcelos A.T."/>
            <person name="Perreira-Neves A."/>
            <person name="Rosa I.A."/>
            <person name="Tasca T."/>
            <person name="Bogo M.R."/>
            <person name="de Souza W."/>
        </authorList>
    </citation>
    <scope>NUCLEOTIDE SEQUENCE [LARGE SCALE GENOMIC DNA]</scope>
    <source>
        <strain evidence="5">K</strain>
    </source>
</reference>
<keyword evidence="3 5" id="KW-0418">Kinase</keyword>
<dbReference type="GO" id="GO:0050277">
    <property type="term" value="F:sedoheptulokinase activity"/>
    <property type="evidence" value="ECO:0007669"/>
    <property type="project" value="TreeGrafter"/>
</dbReference>
<evidence type="ECO:0000256" key="1">
    <source>
        <dbReference type="ARBA" id="ARBA00009156"/>
    </source>
</evidence>
<dbReference type="PANTHER" id="PTHR10196">
    <property type="entry name" value="SUGAR KINASE"/>
    <property type="match status" value="1"/>
</dbReference>
<accession>A0A1J4KC83</accession>
<name>A0A1J4KC83_9EUKA</name>
<evidence type="ECO:0000259" key="4">
    <source>
        <dbReference type="Pfam" id="PF00370"/>
    </source>
</evidence>
<organism evidence="5 6">
    <name type="scientific">Tritrichomonas foetus</name>
    <dbReference type="NCBI Taxonomy" id="1144522"/>
    <lineage>
        <taxon>Eukaryota</taxon>
        <taxon>Metamonada</taxon>
        <taxon>Parabasalia</taxon>
        <taxon>Tritrichomonadida</taxon>
        <taxon>Tritrichomonadidae</taxon>
        <taxon>Tritrichomonas</taxon>
    </lineage>
</organism>
<dbReference type="InterPro" id="IPR018484">
    <property type="entry name" value="FGGY_N"/>
</dbReference>
<feature type="domain" description="Carbohydrate kinase FGGY N-terminal" evidence="4">
    <location>
        <begin position="28"/>
        <end position="265"/>
    </location>
</feature>
<evidence type="ECO:0000256" key="2">
    <source>
        <dbReference type="ARBA" id="ARBA00022679"/>
    </source>
</evidence>
<dbReference type="InterPro" id="IPR043129">
    <property type="entry name" value="ATPase_NBD"/>
</dbReference>
<evidence type="ECO:0000313" key="6">
    <source>
        <dbReference type="Proteomes" id="UP000179807"/>
    </source>
</evidence>
<keyword evidence="2" id="KW-0808">Transferase</keyword>
<dbReference type="RefSeq" id="XP_068360205.1">
    <property type="nucleotide sequence ID" value="XM_068492392.1"/>
</dbReference>